<reference evidence="5 6" key="1">
    <citation type="submission" date="2019-12" db="EMBL/GenBank/DDBJ databases">
        <title>Draft genome sequence of the ascomycete Xylaria multiplex DSM 110363.</title>
        <authorList>
            <person name="Buettner E."/>
            <person name="Kellner H."/>
        </authorList>
    </citation>
    <scope>NUCLEOTIDE SEQUENCE [LARGE SCALE GENOMIC DNA]</scope>
    <source>
        <strain evidence="5 6">DSM 110363</strain>
    </source>
</reference>
<evidence type="ECO:0000256" key="3">
    <source>
        <dbReference type="SAM" id="MobiDB-lite"/>
    </source>
</evidence>
<evidence type="ECO:0000256" key="1">
    <source>
        <dbReference type="ARBA" id="ARBA00006502"/>
    </source>
</evidence>
<evidence type="ECO:0000259" key="4">
    <source>
        <dbReference type="Pfam" id="PF15477"/>
    </source>
</evidence>
<dbReference type="Pfam" id="PF15477">
    <property type="entry name" value="SMAP"/>
    <property type="match status" value="1"/>
</dbReference>
<dbReference type="PANTHER" id="PTHR22175:SF0">
    <property type="entry name" value="SMALL ACIDIC PROTEIN"/>
    <property type="match status" value="1"/>
</dbReference>
<dbReference type="AlphaFoldDB" id="A0A7C8MVX0"/>
<feature type="compositionally biased region" description="Basic and acidic residues" evidence="3">
    <location>
        <begin position="37"/>
        <end position="47"/>
    </location>
</feature>
<feature type="compositionally biased region" description="Basic residues" evidence="3">
    <location>
        <begin position="127"/>
        <end position="142"/>
    </location>
</feature>
<feature type="domain" description="Small acidic protein-like" evidence="4">
    <location>
        <begin position="256"/>
        <end position="327"/>
    </location>
</feature>
<feature type="region of interest" description="Disordered" evidence="3">
    <location>
        <begin position="37"/>
        <end position="300"/>
    </location>
</feature>
<evidence type="ECO:0000313" key="6">
    <source>
        <dbReference type="Proteomes" id="UP000481858"/>
    </source>
</evidence>
<dbReference type="PANTHER" id="PTHR22175">
    <property type="entry name" value="SMALL ACIDIC PROTEIN-RELATED"/>
    <property type="match status" value="1"/>
</dbReference>
<proteinExistence type="inferred from homology"/>
<dbReference type="Proteomes" id="UP000481858">
    <property type="component" value="Unassembled WGS sequence"/>
</dbReference>
<dbReference type="EMBL" id="WUBL01000005">
    <property type="protein sequence ID" value="KAF2972690.1"/>
    <property type="molecule type" value="Genomic_DNA"/>
</dbReference>
<feature type="compositionally biased region" description="Polar residues" evidence="3">
    <location>
        <begin position="236"/>
        <end position="255"/>
    </location>
</feature>
<protein>
    <recommendedName>
        <fullName evidence="2">Small acidic protein</fullName>
    </recommendedName>
</protein>
<dbReference type="InParanoid" id="A0A7C8MVX0"/>
<gene>
    <name evidence="5" type="ORF">GQX73_g996</name>
</gene>
<organism evidence="5 6">
    <name type="scientific">Xylaria multiplex</name>
    <dbReference type="NCBI Taxonomy" id="323545"/>
    <lineage>
        <taxon>Eukaryota</taxon>
        <taxon>Fungi</taxon>
        <taxon>Dikarya</taxon>
        <taxon>Ascomycota</taxon>
        <taxon>Pezizomycotina</taxon>
        <taxon>Sordariomycetes</taxon>
        <taxon>Xylariomycetidae</taxon>
        <taxon>Xylariales</taxon>
        <taxon>Xylariaceae</taxon>
        <taxon>Xylaria</taxon>
    </lineage>
</organism>
<comment type="similarity">
    <text evidence="1">Belongs to the SMAP family.</text>
</comment>
<feature type="compositionally biased region" description="Polar residues" evidence="3">
    <location>
        <begin position="283"/>
        <end position="295"/>
    </location>
</feature>
<feature type="compositionally biased region" description="Basic and acidic residues" evidence="3">
    <location>
        <begin position="55"/>
        <end position="101"/>
    </location>
</feature>
<accession>A0A7C8MVX0</accession>
<feature type="compositionally biased region" description="Basic residues" evidence="3">
    <location>
        <begin position="189"/>
        <end position="204"/>
    </location>
</feature>
<comment type="caution">
    <text evidence="5">The sequence shown here is derived from an EMBL/GenBank/DDBJ whole genome shotgun (WGS) entry which is preliminary data.</text>
</comment>
<dbReference type="OrthoDB" id="10066125at2759"/>
<keyword evidence="6" id="KW-1185">Reference proteome</keyword>
<sequence length="328" mass="37078">MDEQKKLAKEEKRRKRLRLEAEQLEAQARELWAEAQKARARADVLDEQKEDEDERTNKLKQELGHTAQDSKSKELDAPLDTDGRPAKKAKKNDTKLRDKVLDQIMEQELGPSITADGLHLEVEAERKRKRKEEKRAEKRKRKAEAEASLTDAMDVDAEDETEAPKEKKKKKRKVEHPSDDEAEATPVKKDKKKKKKDKKDKKKRAAEENEVAELVDAPEAKKDKKKKSKKEEQSAGEHTSAPTTKSETTDNSGGQWNVAALEGDSKRKQKFLRLLGGGKANGEANSGQATSTSSKADIAKMQSDLERQFDVGMRMKQEGHNHRRGLGA</sequence>
<dbReference type="InterPro" id="IPR028124">
    <property type="entry name" value="SMAP_dom"/>
</dbReference>
<evidence type="ECO:0000313" key="5">
    <source>
        <dbReference type="EMBL" id="KAF2972690.1"/>
    </source>
</evidence>
<dbReference type="InterPro" id="IPR026714">
    <property type="entry name" value="SMAP"/>
</dbReference>
<name>A0A7C8MVX0_9PEZI</name>
<evidence type="ECO:0000256" key="2">
    <source>
        <dbReference type="ARBA" id="ARBA00016161"/>
    </source>
</evidence>